<sequence>MPADKELAPRSRRVREAVLRAATELLAEGGLPAATVDAVSARSGVSKATIYKHWSNRICVAIDAFALHMAEVTPVPDTGSAREDLTRQVRNVAAFYAGPVGQVYAQLLAATVTDPGAAELLRHRFLEGRRELIRQMWRAGVERGELRTDIDVEIAQDVLFGSIIFRLVSGHAPLTPAEAEAIADAALTGLLTRPTHDPNRTSPRE</sequence>
<dbReference type="InterPro" id="IPR011075">
    <property type="entry name" value="TetR_C"/>
</dbReference>
<evidence type="ECO:0000256" key="1">
    <source>
        <dbReference type="ARBA" id="ARBA00023015"/>
    </source>
</evidence>
<dbReference type="SUPFAM" id="SSF48498">
    <property type="entry name" value="Tetracyclin repressor-like, C-terminal domain"/>
    <property type="match status" value="1"/>
</dbReference>
<dbReference type="SUPFAM" id="SSF46689">
    <property type="entry name" value="Homeodomain-like"/>
    <property type="match status" value="1"/>
</dbReference>
<dbReference type="PRINTS" id="PR00455">
    <property type="entry name" value="HTHTETR"/>
</dbReference>
<gene>
    <name evidence="6" type="ORF">EBO15_38005</name>
</gene>
<dbReference type="Proteomes" id="UP000282674">
    <property type="component" value="Unassembled WGS sequence"/>
</dbReference>
<proteinExistence type="predicted"/>
<keyword evidence="2 4" id="KW-0238">DNA-binding</keyword>
<name>A0A3M2LHT2_9ACTN</name>
<feature type="domain" description="HTH tetR-type" evidence="5">
    <location>
        <begin position="12"/>
        <end position="72"/>
    </location>
</feature>
<dbReference type="InterPro" id="IPR009057">
    <property type="entry name" value="Homeodomain-like_sf"/>
</dbReference>
<dbReference type="Gene3D" id="1.10.357.10">
    <property type="entry name" value="Tetracycline Repressor, domain 2"/>
    <property type="match status" value="1"/>
</dbReference>
<dbReference type="PANTHER" id="PTHR30055">
    <property type="entry name" value="HTH-TYPE TRANSCRIPTIONAL REGULATOR RUTR"/>
    <property type="match status" value="1"/>
</dbReference>
<dbReference type="Pfam" id="PF00440">
    <property type="entry name" value="TetR_N"/>
    <property type="match status" value="1"/>
</dbReference>
<dbReference type="Gene3D" id="1.10.10.60">
    <property type="entry name" value="Homeodomain-like"/>
    <property type="match status" value="1"/>
</dbReference>
<comment type="caution">
    <text evidence="6">The sequence shown here is derived from an EMBL/GenBank/DDBJ whole genome shotgun (WGS) entry which is preliminary data.</text>
</comment>
<accession>A0A3M2LHT2</accession>
<dbReference type="GO" id="GO:0003700">
    <property type="term" value="F:DNA-binding transcription factor activity"/>
    <property type="evidence" value="ECO:0007669"/>
    <property type="project" value="TreeGrafter"/>
</dbReference>
<dbReference type="OrthoDB" id="9796019at2"/>
<keyword evidence="7" id="KW-1185">Reference proteome</keyword>
<evidence type="ECO:0000256" key="2">
    <source>
        <dbReference type="ARBA" id="ARBA00023125"/>
    </source>
</evidence>
<evidence type="ECO:0000313" key="6">
    <source>
        <dbReference type="EMBL" id="RMI36676.1"/>
    </source>
</evidence>
<dbReference type="Pfam" id="PF16859">
    <property type="entry name" value="TetR_C_11"/>
    <property type="match status" value="1"/>
</dbReference>
<dbReference type="InterPro" id="IPR050109">
    <property type="entry name" value="HTH-type_TetR-like_transc_reg"/>
</dbReference>
<dbReference type="InterPro" id="IPR036271">
    <property type="entry name" value="Tet_transcr_reg_TetR-rel_C_sf"/>
</dbReference>
<dbReference type="PROSITE" id="PS50977">
    <property type="entry name" value="HTH_TETR_2"/>
    <property type="match status" value="1"/>
</dbReference>
<keyword evidence="1" id="KW-0805">Transcription regulation</keyword>
<reference evidence="6 7" key="1">
    <citation type="submission" date="2018-10" db="EMBL/GenBank/DDBJ databases">
        <title>Isolation from soil.</title>
        <authorList>
            <person name="Hu J."/>
        </authorList>
    </citation>
    <scope>NUCLEOTIDE SEQUENCE [LARGE SCALE GENOMIC DNA]</scope>
    <source>
        <strain evidence="6 7">NEAU-Ht49</strain>
    </source>
</reference>
<dbReference type="AlphaFoldDB" id="A0A3M2LHT2"/>
<evidence type="ECO:0000259" key="5">
    <source>
        <dbReference type="PROSITE" id="PS50977"/>
    </source>
</evidence>
<dbReference type="EMBL" id="RFFG01000129">
    <property type="protein sequence ID" value="RMI36676.1"/>
    <property type="molecule type" value="Genomic_DNA"/>
</dbReference>
<evidence type="ECO:0000313" key="7">
    <source>
        <dbReference type="Proteomes" id="UP000282674"/>
    </source>
</evidence>
<protein>
    <submittedName>
        <fullName evidence="6">TetR/AcrR family transcriptional regulator</fullName>
    </submittedName>
</protein>
<evidence type="ECO:0000256" key="3">
    <source>
        <dbReference type="ARBA" id="ARBA00023163"/>
    </source>
</evidence>
<organism evidence="6 7">
    <name type="scientific">Actinomadura harenae</name>
    <dbReference type="NCBI Taxonomy" id="2483351"/>
    <lineage>
        <taxon>Bacteria</taxon>
        <taxon>Bacillati</taxon>
        <taxon>Actinomycetota</taxon>
        <taxon>Actinomycetes</taxon>
        <taxon>Streptosporangiales</taxon>
        <taxon>Thermomonosporaceae</taxon>
        <taxon>Actinomadura</taxon>
    </lineage>
</organism>
<keyword evidence="3" id="KW-0804">Transcription</keyword>
<dbReference type="GO" id="GO:0000976">
    <property type="term" value="F:transcription cis-regulatory region binding"/>
    <property type="evidence" value="ECO:0007669"/>
    <property type="project" value="TreeGrafter"/>
</dbReference>
<dbReference type="PANTHER" id="PTHR30055:SF148">
    <property type="entry name" value="TETR-FAMILY TRANSCRIPTIONAL REGULATOR"/>
    <property type="match status" value="1"/>
</dbReference>
<evidence type="ECO:0000256" key="4">
    <source>
        <dbReference type="PROSITE-ProRule" id="PRU00335"/>
    </source>
</evidence>
<feature type="DNA-binding region" description="H-T-H motif" evidence="4">
    <location>
        <begin position="35"/>
        <end position="54"/>
    </location>
</feature>
<dbReference type="InterPro" id="IPR001647">
    <property type="entry name" value="HTH_TetR"/>
</dbReference>
<dbReference type="RefSeq" id="WP_122199312.1">
    <property type="nucleotide sequence ID" value="NZ_JBHSKC010000030.1"/>
</dbReference>